<dbReference type="Pfam" id="PF01257">
    <property type="entry name" value="2Fe-2S_thioredx"/>
    <property type="match status" value="1"/>
</dbReference>
<dbReference type="Gene3D" id="3.40.30.10">
    <property type="entry name" value="Glutaredoxin"/>
    <property type="match status" value="1"/>
</dbReference>
<gene>
    <name evidence="1" type="ORF">SAMN06275492_10374</name>
</gene>
<dbReference type="OrthoDB" id="9807975at2"/>
<protein>
    <submittedName>
        <fullName evidence="1">Thioredoxin-like [2Fe-2S] ferredoxin</fullName>
    </submittedName>
</protein>
<reference evidence="2" key="1">
    <citation type="submission" date="2017-04" db="EMBL/GenBank/DDBJ databases">
        <authorList>
            <person name="Varghese N."/>
            <person name="Submissions S."/>
        </authorList>
    </citation>
    <scope>NUCLEOTIDE SEQUENCE [LARGE SCALE GENOMIC DNA]</scope>
    <source>
        <strain evidence="2">USBA 82</strain>
    </source>
</reference>
<dbReference type="STRING" id="561720.SAMN06275492_10374"/>
<proteinExistence type="predicted"/>
<dbReference type="InterPro" id="IPR036249">
    <property type="entry name" value="Thioredoxin-like_sf"/>
</dbReference>
<evidence type="ECO:0000313" key="1">
    <source>
        <dbReference type="EMBL" id="SMG15867.1"/>
    </source>
</evidence>
<accession>A0A1X7IMI5</accession>
<dbReference type="Proteomes" id="UP000193355">
    <property type="component" value="Unassembled WGS sequence"/>
</dbReference>
<evidence type="ECO:0000313" key="2">
    <source>
        <dbReference type="Proteomes" id="UP000193355"/>
    </source>
</evidence>
<sequence>MKQHTIVICMGSSCFSRGNQENLQKVKDFLERNSLTDKVLLKGSRCEGECLKGPNMTVDGRIFNRICQDNIDAILTEALLGGQTL</sequence>
<dbReference type="RefSeq" id="WP_085543788.1">
    <property type="nucleotide sequence ID" value="NZ_FXBB01000003.1"/>
</dbReference>
<dbReference type="EMBL" id="FXBB01000003">
    <property type="protein sequence ID" value="SMG15867.1"/>
    <property type="molecule type" value="Genomic_DNA"/>
</dbReference>
<keyword evidence="2" id="KW-1185">Reference proteome</keyword>
<organism evidence="1 2">
    <name type="scientific">Dethiosulfovibrio salsuginis</name>
    <dbReference type="NCBI Taxonomy" id="561720"/>
    <lineage>
        <taxon>Bacteria</taxon>
        <taxon>Thermotogati</taxon>
        <taxon>Synergistota</taxon>
        <taxon>Synergistia</taxon>
        <taxon>Synergistales</taxon>
        <taxon>Dethiosulfovibrionaceae</taxon>
        <taxon>Dethiosulfovibrio</taxon>
    </lineage>
</organism>
<dbReference type="SUPFAM" id="SSF52833">
    <property type="entry name" value="Thioredoxin-like"/>
    <property type="match status" value="1"/>
</dbReference>
<dbReference type="AlphaFoldDB" id="A0A1X7IMI5"/>
<name>A0A1X7IMI5_9BACT</name>
<dbReference type="CDD" id="cd02980">
    <property type="entry name" value="TRX_Fd_family"/>
    <property type="match status" value="1"/>
</dbReference>